<dbReference type="InterPro" id="IPR027417">
    <property type="entry name" value="P-loop_NTPase"/>
</dbReference>
<evidence type="ECO:0000259" key="1">
    <source>
        <dbReference type="Pfam" id="PF13304"/>
    </source>
</evidence>
<dbReference type="Pfam" id="PF13304">
    <property type="entry name" value="AAA_21"/>
    <property type="match status" value="1"/>
</dbReference>
<dbReference type="GO" id="GO:0005524">
    <property type="term" value="F:ATP binding"/>
    <property type="evidence" value="ECO:0007669"/>
    <property type="project" value="InterPro"/>
</dbReference>
<accession>A0A369AF95</accession>
<dbReference type="PANTHER" id="PTHR40396">
    <property type="entry name" value="ATPASE-LIKE PROTEIN"/>
    <property type="match status" value="1"/>
</dbReference>
<evidence type="ECO:0000313" key="2">
    <source>
        <dbReference type="EMBL" id="RCX06956.1"/>
    </source>
</evidence>
<dbReference type="GO" id="GO:0016887">
    <property type="term" value="F:ATP hydrolysis activity"/>
    <property type="evidence" value="ECO:0007669"/>
    <property type="project" value="InterPro"/>
</dbReference>
<dbReference type="Proteomes" id="UP000253506">
    <property type="component" value="Unassembled WGS sequence"/>
</dbReference>
<name>A0A369AF95_9GAMM</name>
<proteinExistence type="predicted"/>
<comment type="caution">
    <text evidence="2">The sequence shown here is derived from an EMBL/GenBank/DDBJ whole genome shotgun (WGS) entry which is preliminary data.</text>
</comment>
<dbReference type="OrthoDB" id="9809324at2"/>
<feature type="domain" description="ATPase AAA-type core" evidence="1">
    <location>
        <begin position="45"/>
        <end position="345"/>
    </location>
</feature>
<evidence type="ECO:0000313" key="3">
    <source>
        <dbReference type="Proteomes" id="UP000253506"/>
    </source>
</evidence>
<dbReference type="SUPFAM" id="SSF52540">
    <property type="entry name" value="P-loop containing nucleoside triphosphate hydrolases"/>
    <property type="match status" value="1"/>
</dbReference>
<dbReference type="EMBL" id="QPJQ01000007">
    <property type="protein sequence ID" value="RCX06956.1"/>
    <property type="molecule type" value="Genomic_DNA"/>
</dbReference>
<dbReference type="CDD" id="cd00267">
    <property type="entry name" value="ABC_ATPase"/>
    <property type="match status" value="1"/>
</dbReference>
<dbReference type="InterPro" id="IPR003959">
    <property type="entry name" value="ATPase_AAA_core"/>
</dbReference>
<dbReference type="RefSeq" id="WP_114411257.1">
    <property type="nucleotide sequence ID" value="NZ_QPJQ01000007.1"/>
</dbReference>
<dbReference type="PANTHER" id="PTHR40396:SF1">
    <property type="entry name" value="ATPASE AAA-TYPE CORE DOMAIN-CONTAINING PROTEIN"/>
    <property type="match status" value="1"/>
</dbReference>
<reference evidence="2 3" key="1">
    <citation type="submission" date="2018-07" db="EMBL/GenBank/DDBJ databases">
        <title>Genomic Encyclopedia of Type Strains, Phase III (KMG-III): the genomes of soil and plant-associated and newly described type strains.</title>
        <authorList>
            <person name="Whitman W."/>
        </authorList>
    </citation>
    <scope>NUCLEOTIDE SEQUENCE [LARGE SCALE GENOMIC DNA]</scope>
    <source>
        <strain evidence="2 3">CECT 7731</strain>
    </source>
</reference>
<sequence>MIISMRFSNFYSFAQEASINFAVGKKPIPSGFDVNLPDIRLNKVLAVVGANGSGKTQFIKPLVFLSWFASSSFLKGDPDSHVPFQPHRLHLEEDTMVEVDFLLDNQTYRYRLVLNNERIQFEGLYVKTSSQFSYLFKREKKGETFSFKEKGFPFPANKAETLRDNASLLSAAYSYDILEARPFIDFFKSVASNVAYMGRRHFRSEALFHAAESYEKSPTLKDRMIEVMGMFDLGLSNVEIKAFKATDKDGSSEQLYMPIGIHQSADGKAFSLPFLEESSGTQSAFVMLERLLTVLEKGGCAVIDEIDNDLHPYLIPKIIEWFRFEHTNPHQAQLIFTCHTPEVLNRLQKHQIYLCEKQQQISDAWRLDEMVGVRADDNLYAKYMAGALGAVPEL</sequence>
<protein>
    <recommendedName>
        <fullName evidence="1">ATPase AAA-type core domain-containing protein</fullName>
    </recommendedName>
</protein>
<organism evidence="2 3">
    <name type="scientific">Marinomonas foliarum</name>
    <dbReference type="NCBI Taxonomy" id="491950"/>
    <lineage>
        <taxon>Bacteria</taxon>
        <taxon>Pseudomonadati</taxon>
        <taxon>Pseudomonadota</taxon>
        <taxon>Gammaproteobacteria</taxon>
        <taxon>Oceanospirillales</taxon>
        <taxon>Oceanospirillaceae</taxon>
        <taxon>Marinomonas</taxon>
    </lineage>
</organism>
<gene>
    <name evidence="2" type="ORF">DFP77_10754</name>
</gene>
<dbReference type="Gene3D" id="3.40.50.300">
    <property type="entry name" value="P-loop containing nucleotide triphosphate hydrolases"/>
    <property type="match status" value="1"/>
</dbReference>
<dbReference type="AlphaFoldDB" id="A0A369AF95"/>